<reference evidence="1" key="2">
    <citation type="journal article" date="2021" name="PeerJ">
        <title>Extensive microbial diversity within the chicken gut microbiome revealed by metagenomics and culture.</title>
        <authorList>
            <person name="Gilroy R."/>
            <person name="Ravi A."/>
            <person name="Getino M."/>
            <person name="Pursley I."/>
            <person name="Horton D.L."/>
            <person name="Alikhan N.F."/>
            <person name="Baker D."/>
            <person name="Gharbi K."/>
            <person name="Hall N."/>
            <person name="Watson M."/>
            <person name="Adriaenssens E.M."/>
            <person name="Foster-Nyarko E."/>
            <person name="Jarju S."/>
            <person name="Secka A."/>
            <person name="Antonio M."/>
            <person name="Oren A."/>
            <person name="Chaudhuri R.R."/>
            <person name="La Ragione R."/>
            <person name="Hildebrand F."/>
            <person name="Pallen M.J."/>
        </authorList>
    </citation>
    <scope>NUCLEOTIDE SEQUENCE</scope>
    <source>
        <strain evidence="1">ChiW13-3771</strain>
    </source>
</reference>
<protein>
    <submittedName>
        <fullName evidence="1">Uncharacterized protein</fullName>
    </submittedName>
</protein>
<proteinExistence type="predicted"/>
<organism evidence="1 2">
    <name type="scientific">Candidatus Fimimorpha faecalis</name>
    <dbReference type="NCBI Taxonomy" id="2840824"/>
    <lineage>
        <taxon>Bacteria</taxon>
        <taxon>Bacillati</taxon>
        <taxon>Bacillota</taxon>
        <taxon>Clostridia</taxon>
        <taxon>Eubacteriales</taxon>
        <taxon>Candidatus Fimimorpha</taxon>
    </lineage>
</organism>
<dbReference type="Proteomes" id="UP000824201">
    <property type="component" value="Unassembled WGS sequence"/>
</dbReference>
<reference evidence="1" key="1">
    <citation type="submission" date="2020-10" db="EMBL/GenBank/DDBJ databases">
        <authorList>
            <person name="Gilroy R."/>
        </authorList>
    </citation>
    <scope>NUCLEOTIDE SEQUENCE</scope>
    <source>
        <strain evidence="1">ChiW13-3771</strain>
    </source>
</reference>
<gene>
    <name evidence="1" type="ORF">IAC96_12440</name>
</gene>
<comment type="caution">
    <text evidence="1">The sequence shown here is derived from an EMBL/GenBank/DDBJ whole genome shotgun (WGS) entry which is preliminary data.</text>
</comment>
<accession>A0A9D1JEF8</accession>
<sequence length="192" mass="22954">MRVNLRIWLKKQWQKMIIILLLLCCVLLSIQVVQDVRLRNHVRELFVEKLVFSAKSISVNLEVTLQRDEETMCAGLGAAKTYIDMMVQQMYMPEHVFRYNILWKEYDFAYEVFVDGYMSTSYVQMNLAEMLDRMIDTGEITAEDFEYLNQTKLAMDEFCQSLTKEDGALRKEAIRTDYFSECFRRLKKRIYR</sequence>
<name>A0A9D1JEF8_9FIRM</name>
<evidence type="ECO:0000313" key="2">
    <source>
        <dbReference type="Proteomes" id="UP000824201"/>
    </source>
</evidence>
<dbReference type="AlphaFoldDB" id="A0A9D1JEF8"/>
<evidence type="ECO:0000313" key="1">
    <source>
        <dbReference type="EMBL" id="HIR89745.1"/>
    </source>
</evidence>
<dbReference type="EMBL" id="DVHN01000175">
    <property type="protein sequence ID" value="HIR89745.1"/>
    <property type="molecule type" value="Genomic_DNA"/>
</dbReference>